<evidence type="ECO:0000313" key="3">
    <source>
        <dbReference type="Proteomes" id="UP000006757"/>
    </source>
</evidence>
<dbReference type="HOGENOM" id="CLU_1422359_0_0_1"/>
<protein>
    <submittedName>
        <fullName evidence="2">Uncharacterized protein</fullName>
    </submittedName>
</protein>
<dbReference type="Proteomes" id="UP000006757">
    <property type="component" value="Unassembled WGS sequence"/>
</dbReference>
<dbReference type="InParanoid" id="K1VHZ7"/>
<sequence>MSNNSTFATKHTEWTTPPLSPRLTPPPWAEPAHLPSDIAPAGYIRTFAHPSPDGIRKFSDEQLRATHPSIAEAAIAYRDQSPEELYHVIIDQVQPNIVRLRGRYASPDLAGQDPKTKLLYGVGIGWPKEEYGSRIYLQGTPGWDRLGHWGSGNGPVTVVNCAVRHNKTYVKSAGRSRRGLRNGRGRWPWPT</sequence>
<comment type="caution">
    <text evidence="2">The sequence shown here is derived from an EMBL/GenBank/DDBJ whole genome shotgun (WGS) entry which is preliminary data.</text>
</comment>
<feature type="region of interest" description="Disordered" evidence="1">
    <location>
        <begin position="1"/>
        <end position="21"/>
    </location>
</feature>
<dbReference type="AlphaFoldDB" id="K1VHZ7"/>
<organism evidence="2 3">
    <name type="scientific">Trichosporon asahii var. asahii (strain CBS 8904)</name>
    <name type="common">Yeast</name>
    <dbReference type="NCBI Taxonomy" id="1220162"/>
    <lineage>
        <taxon>Eukaryota</taxon>
        <taxon>Fungi</taxon>
        <taxon>Dikarya</taxon>
        <taxon>Basidiomycota</taxon>
        <taxon>Agaricomycotina</taxon>
        <taxon>Tremellomycetes</taxon>
        <taxon>Trichosporonales</taxon>
        <taxon>Trichosporonaceae</taxon>
        <taxon>Trichosporon</taxon>
    </lineage>
</organism>
<dbReference type="EMBL" id="AMBO01000382">
    <property type="protein sequence ID" value="EKC98756.1"/>
    <property type="molecule type" value="Genomic_DNA"/>
</dbReference>
<reference evidence="2 3" key="1">
    <citation type="journal article" date="2012" name="Eukaryot. Cell">
        <title>Genome sequence of the Trichosporon asahii environmental strain CBS 8904.</title>
        <authorList>
            <person name="Yang R.Y."/>
            <person name="Li H.T."/>
            <person name="Zhu H."/>
            <person name="Zhou G.P."/>
            <person name="Wang M."/>
            <person name="Wang L."/>
        </authorList>
    </citation>
    <scope>NUCLEOTIDE SEQUENCE [LARGE SCALE GENOMIC DNA]</scope>
    <source>
        <strain evidence="2 3">CBS 8904</strain>
    </source>
</reference>
<evidence type="ECO:0000313" key="2">
    <source>
        <dbReference type="EMBL" id="EKC98756.1"/>
    </source>
</evidence>
<keyword evidence="3" id="KW-1185">Reference proteome</keyword>
<name>K1VHZ7_TRIAC</name>
<gene>
    <name evidence="2" type="ORF">A1Q2_06988</name>
</gene>
<accession>K1VHZ7</accession>
<proteinExistence type="predicted"/>
<evidence type="ECO:0000256" key="1">
    <source>
        <dbReference type="SAM" id="MobiDB-lite"/>
    </source>
</evidence>